<dbReference type="InterPro" id="IPR014225">
    <property type="entry name" value="Spore_II_D_firmicutes"/>
</dbReference>
<dbReference type="OrthoDB" id="9794671at2"/>
<sequence length="368" mass="41028">MPTTKLRRVGHHRKRYRQAEWSKVNFILWILIAAVTLFIVTIVLPGMIVNRIEQPVSIHTGVNAPVNPSVENPNETTSVMKQGLMVPVYLSKLDKIETVPLEDYVRGVIAAEMPAEFELEALKAQALAARTYIYRRLLDKDTSNVPVEGALVTDTTAHQVYLTKEALAKKWTGDDYTKYWAKITQAVEDTRNLILTYQGKPINATFFSTSNGKTENAEEIWPFAVPYLRSVPSPWDKQAPKYQDTISLSLEDVVHKLGVKSISTAKNGIRVLERTSGGSIKEIEIGGSTFTGTEVREKLGLRSASFEWKWKGTGKNTKLEITTYGYGHGVGLSQWGANVMAKEGKTAAEIVRYYYQGIAISEASNIVN</sequence>
<dbReference type="AlphaFoldDB" id="A0A4R4EFD9"/>
<keyword evidence="1" id="KW-0812">Transmembrane</keyword>
<organism evidence="3 4">
    <name type="scientific">Paenibacillus albiflavus</name>
    <dbReference type="NCBI Taxonomy" id="2545760"/>
    <lineage>
        <taxon>Bacteria</taxon>
        <taxon>Bacillati</taxon>
        <taxon>Bacillota</taxon>
        <taxon>Bacilli</taxon>
        <taxon>Bacillales</taxon>
        <taxon>Paenibacillaceae</taxon>
        <taxon>Paenibacillus</taxon>
    </lineage>
</organism>
<dbReference type="Pfam" id="PF08486">
    <property type="entry name" value="SpoIID"/>
    <property type="match status" value="1"/>
</dbReference>
<dbReference type="PANTHER" id="PTHR30032:SF4">
    <property type="entry name" value="AMIDASE ENHANCER"/>
    <property type="match status" value="1"/>
</dbReference>
<keyword evidence="4" id="KW-1185">Reference proteome</keyword>
<dbReference type="NCBIfam" id="TIGR02870">
    <property type="entry name" value="spore_II_D"/>
    <property type="match status" value="1"/>
</dbReference>
<reference evidence="3 4" key="1">
    <citation type="submission" date="2019-03" db="EMBL/GenBank/DDBJ databases">
        <authorList>
            <person name="Kim M.K.M."/>
        </authorList>
    </citation>
    <scope>NUCLEOTIDE SEQUENCE [LARGE SCALE GENOMIC DNA]</scope>
    <source>
        <strain evidence="3 4">18JY21-1</strain>
    </source>
</reference>
<feature type="domain" description="Sporulation stage II protein D amidase enhancer LytB N-terminal" evidence="2">
    <location>
        <begin position="91"/>
        <end position="197"/>
    </location>
</feature>
<comment type="caution">
    <text evidence="3">The sequence shown here is derived from an EMBL/GenBank/DDBJ whole genome shotgun (WGS) entry which is preliminary data.</text>
</comment>
<keyword evidence="1" id="KW-0472">Membrane</keyword>
<protein>
    <submittedName>
        <fullName evidence="3">Stage II sporulation protein D</fullName>
    </submittedName>
</protein>
<dbReference type="InterPro" id="IPR013486">
    <property type="entry name" value="SpoIID/LytB"/>
</dbReference>
<accession>A0A4R4EFD9</accession>
<evidence type="ECO:0000313" key="4">
    <source>
        <dbReference type="Proteomes" id="UP000295418"/>
    </source>
</evidence>
<gene>
    <name evidence="3" type="primary">spoIID</name>
    <name evidence="3" type="ORF">E0485_12550</name>
</gene>
<evidence type="ECO:0000259" key="2">
    <source>
        <dbReference type="Pfam" id="PF08486"/>
    </source>
</evidence>
<evidence type="ECO:0000256" key="1">
    <source>
        <dbReference type="SAM" id="Phobius"/>
    </source>
</evidence>
<name>A0A4R4EFD9_9BACL</name>
<dbReference type="Proteomes" id="UP000295418">
    <property type="component" value="Unassembled WGS sequence"/>
</dbReference>
<dbReference type="RefSeq" id="WP_132418396.1">
    <property type="nucleotide sequence ID" value="NZ_SKFG01000011.1"/>
</dbReference>
<dbReference type="GO" id="GO:0030435">
    <property type="term" value="P:sporulation resulting in formation of a cellular spore"/>
    <property type="evidence" value="ECO:0007669"/>
    <property type="project" value="InterPro"/>
</dbReference>
<dbReference type="InterPro" id="IPR013693">
    <property type="entry name" value="SpoIID/LytB_N"/>
</dbReference>
<dbReference type="EMBL" id="SKFG01000011">
    <property type="protein sequence ID" value="TCZ76808.1"/>
    <property type="molecule type" value="Genomic_DNA"/>
</dbReference>
<keyword evidence="1" id="KW-1133">Transmembrane helix</keyword>
<dbReference type="NCBIfam" id="TIGR02669">
    <property type="entry name" value="SpoIID_LytB"/>
    <property type="match status" value="1"/>
</dbReference>
<feature type="transmembrane region" description="Helical" evidence="1">
    <location>
        <begin position="21"/>
        <end position="48"/>
    </location>
</feature>
<proteinExistence type="predicted"/>
<dbReference type="InterPro" id="IPR051922">
    <property type="entry name" value="Bact_Sporulation_Assoc"/>
</dbReference>
<evidence type="ECO:0000313" key="3">
    <source>
        <dbReference type="EMBL" id="TCZ76808.1"/>
    </source>
</evidence>
<dbReference type="GO" id="GO:0030288">
    <property type="term" value="C:outer membrane-bounded periplasmic space"/>
    <property type="evidence" value="ECO:0007669"/>
    <property type="project" value="TreeGrafter"/>
</dbReference>
<dbReference type="PANTHER" id="PTHR30032">
    <property type="entry name" value="N-ACETYLMURAMOYL-L-ALANINE AMIDASE-RELATED"/>
    <property type="match status" value="1"/>
</dbReference>